<keyword evidence="8" id="KW-1015">Disulfide bond</keyword>
<keyword evidence="3 11" id="KW-0645">Protease</keyword>
<keyword evidence="4 9" id="KW-0732">Signal</keyword>
<comment type="subcellular location">
    <subcellularLocation>
        <location evidence="1">Secreted</location>
    </subcellularLocation>
</comment>
<dbReference type="PANTHER" id="PTHR24260:SF143">
    <property type="entry name" value="SERINE PROTEASE GD-LIKE PROTEIN"/>
    <property type="match status" value="1"/>
</dbReference>
<feature type="domain" description="Peptidase S1" evidence="10">
    <location>
        <begin position="288"/>
        <end position="539"/>
    </location>
</feature>
<evidence type="ECO:0000313" key="11">
    <source>
        <dbReference type="EMBL" id="EFN68362.1"/>
    </source>
</evidence>
<keyword evidence="6" id="KW-0720">Serine protease</keyword>
<dbReference type="InterPro" id="IPR001254">
    <property type="entry name" value="Trypsin_dom"/>
</dbReference>
<dbReference type="InParanoid" id="E2AEC9"/>
<keyword evidence="2" id="KW-0964">Secreted</keyword>
<dbReference type="InterPro" id="IPR001314">
    <property type="entry name" value="Peptidase_S1A"/>
</dbReference>
<dbReference type="OMA" id="TRVAKMT"/>
<evidence type="ECO:0000259" key="10">
    <source>
        <dbReference type="PROSITE" id="PS50240"/>
    </source>
</evidence>
<dbReference type="PANTHER" id="PTHR24260">
    <property type="match status" value="1"/>
</dbReference>
<dbReference type="FunCoup" id="E2AEC9">
    <property type="interactions" value="6"/>
</dbReference>
<dbReference type="PROSITE" id="PS50240">
    <property type="entry name" value="TRYPSIN_DOM"/>
    <property type="match status" value="1"/>
</dbReference>
<dbReference type="InterPro" id="IPR031986">
    <property type="entry name" value="GD_N"/>
</dbReference>
<dbReference type="InterPro" id="IPR043504">
    <property type="entry name" value="Peptidase_S1_PA_chymotrypsin"/>
</dbReference>
<gene>
    <name evidence="11" type="ORF">EAG_13273</name>
</gene>
<dbReference type="SMART" id="SM00020">
    <property type="entry name" value="Tryp_SPc"/>
    <property type="match status" value="1"/>
</dbReference>
<reference evidence="11 12" key="1">
    <citation type="journal article" date="2010" name="Science">
        <title>Genomic comparison of the ants Camponotus floridanus and Harpegnathos saltator.</title>
        <authorList>
            <person name="Bonasio R."/>
            <person name="Zhang G."/>
            <person name="Ye C."/>
            <person name="Mutti N.S."/>
            <person name="Fang X."/>
            <person name="Qin N."/>
            <person name="Donahue G."/>
            <person name="Yang P."/>
            <person name="Li Q."/>
            <person name="Li C."/>
            <person name="Zhang P."/>
            <person name="Huang Z."/>
            <person name="Berger S.L."/>
            <person name="Reinberg D."/>
            <person name="Wang J."/>
            <person name="Liebig J."/>
        </authorList>
    </citation>
    <scope>NUCLEOTIDE SEQUENCE [LARGE SCALE GENOMIC DNA]</scope>
    <source>
        <strain evidence="12">C129</strain>
    </source>
</reference>
<dbReference type="PROSITE" id="PS00134">
    <property type="entry name" value="TRYPSIN_HIS"/>
    <property type="match status" value="1"/>
</dbReference>
<dbReference type="GO" id="GO:0006508">
    <property type="term" value="P:proteolysis"/>
    <property type="evidence" value="ECO:0007669"/>
    <property type="project" value="UniProtKB-KW"/>
</dbReference>
<dbReference type="Gene3D" id="2.40.10.10">
    <property type="entry name" value="Trypsin-like serine proteases"/>
    <property type="match status" value="1"/>
</dbReference>
<evidence type="ECO:0000256" key="2">
    <source>
        <dbReference type="ARBA" id="ARBA00022525"/>
    </source>
</evidence>
<organism evidence="12">
    <name type="scientific">Camponotus floridanus</name>
    <name type="common">Florida carpenter ant</name>
    <dbReference type="NCBI Taxonomy" id="104421"/>
    <lineage>
        <taxon>Eukaryota</taxon>
        <taxon>Metazoa</taxon>
        <taxon>Ecdysozoa</taxon>
        <taxon>Arthropoda</taxon>
        <taxon>Hexapoda</taxon>
        <taxon>Insecta</taxon>
        <taxon>Pterygota</taxon>
        <taxon>Neoptera</taxon>
        <taxon>Endopterygota</taxon>
        <taxon>Hymenoptera</taxon>
        <taxon>Apocrita</taxon>
        <taxon>Aculeata</taxon>
        <taxon>Formicoidea</taxon>
        <taxon>Formicidae</taxon>
        <taxon>Formicinae</taxon>
        <taxon>Camponotus</taxon>
    </lineage>
</organism>
<evidence type="ECO:0000256" key="3">
    <source>
        <dbReference type="ARBA" id="ARBA00022670"/>
    </source>
</evidence>
<evidence type="ECO:0000256" key="8">
    <source>
        <dbReference type="ARBA" id="ARBA00023157"/>
    </source>
</evidence>
<dbReference type="PRINTS" id="PR00722">
    <property type="entry name" value="CHYMOTRYPSIN"/>
</dbReference>
<dbReference type="KEGG" id="cfo:105251463"/>
<dbReference type="GO" id="GO:0004252">
    <property type="term" value="F:serine-type endopeptidase activity"/>
    <property type="evidence" value="ECO:0007669"/>
    <property type="project" value="InterPro"/>
</dbReference>
<dbReference type="AlphaFoldDB" id="E2AEC9"/>
<accession>E2AEC9</accession>
<evidence type="ECO:0000256" key="4">
    <source>
        <dbReference type="ARBA" id="ARBA00022729"/>
    </source>
</evidence>
<dbReference type="SUPFAM" id="SSF50494">
    <property type="entry name" value="Trypsin-like serine proteases"/>
    <property type="match status" value="1"/>
</dbReference>
<evidence type="ECO:0000256" key="5">
    <source>
        <dbReference type="ARBA" id="ARBA00022801"/>
    </source>
</evidence>
<proteinExistence type="predicted"/>
<protein>
    <submittedName>
        <fullName evidence="11">Serine protease gd</fullName>
    </submittedName>
</protein>
<dbReference type="Proteomes" id="UP000000311">
    <property type="component" value="Unassembled WGS sequence"/>
</dbReference>
<dbReference type="InterPro" id="IPR009003">
    <property type="entry name" value="Peptidase_S1_PA"/>
</dbReference>
<feature type="chain" id="PRO_5003156694" evidence="9">
    <location>
        <begin position="23"/>
        <end position="540"/>
    </location>
</feature>
<evidence type="ECO:0000256" key="9">
    <source>
        <dbReference type="SAM" id="SignalP"/>
    </source>
</evidence>
<evidence type="ECO:0000256" key="6">
    <source>
        <dbReference type="ARBA" id="ARBA00022825"/>
    </source>
</evidence>
<evidence type="ECO:0000256" key="7">
    <source>
        <dbReference type="ARBA" id="ARBA00023145"/>
    </source>
</evidence>
<dbReference type="FunFam" id="2.40.10.10:FF:000146">
    <property type="entry name" value="Serine protease 53"/>
    <property type="match status" value="1"/>
</dbReference>
<dbReference type="OrthoDB" id="238681at2759"/>
<evidence type="ECO:0000313" key="12">
    <source>
        <dbReference type="Proteomes" id="UP000000311"/>
    </source>
</evidence>
<dbReference type="InterPro" id="IPR051333">
    <property type="entry name" value="CLIP_Serine_Protease"/>
</dbReference>
<dbReference type="CDD" id="cd00190">
    <property type="entry name" value="Tryp_SPc"/>
    <property type="match status" value="1"/>
</dbReference>
<dbReference type="EMBL" id="GL438827">
    <property type="protein sequence ID" value="EFN68362.1"/>
    <property type="molecule type" value="Genomic_DNA"/>
</dbReference>
<keyword evidence="12" id="KW-1185">Reference proteome</keyword>
<evidence type="ECO:0000256" key="1">
    <source>
        <dbReference type="ARBA" id="ARBA00004613"/>
    </source>
</evidence>
<dbReference type="STRING" id="104421.E2AEC9"/>
<sequence length="540" mass="60944">MAKAILIVLLPQLLCTLLEVSGQQSPCPEYFTYILDSATNQVMGQIQILSPPKNVELHLKVALSIGVALPTNYVGQLKLAQSKEESVRLVERGKPLLYHLHFPLLQPIPSLTGMWFNRQRYCSGPRATGQVVTSITLEHTLYPPPVLPLSHNSYDDFPPDTIFNPFWSSQTTKRPPPPISYPSITQYPVYQPTTTKQPIYQFTTTQRPIYQPITQRPIYQPTTTQRPIYQSTTTRRTTKKPTVITQRPTFSDQINNNPFLRPPPVQQSYIYECGISNQPITNNINPLISKGMKTSPGQWPWLVALFLVKIKFEFQCAGSILTQKHVITAAHCFKLDAQTNIPPSAMLASLGRYRLQEWHEAGSLNIEIASYTLHPDYNHGGSGDSDLAILTLRTPVEFSPRIKPICMWYDSIDLQSVVDKAGYVVGWGKDELGHPYVQEPRMAKVPIVSQESCLWSDQRFVSFTSNRTFCAGMRDGSGPCNGDSGSGLMLYDSSTGRYQLRGIVSRSLFDYNEQTCDLTQYVVFVDVAKYLSWIYQQISM</sequence>
<dbReference type="GO" id="GO:0005576">
    <property type="term" value="C:extracellular region"/>
    <property type="evidence" value="ECO:0007669"/>
    <property type="project" value="UniProtKB-SubCell"/>
</dbReference>
<keyword evidence="5" id="KW-0378">Hydrolase</keyword>
<keyword evidence="7" id="KW-0865">Zymogen</keyword>
<dbReference type="Pfam" id="PF00089">
    <property type="entry name" value="Trypsin"/>
    <property type="match status" value="1"/>
</dbReference>
<dbReference type="Pfam" id="PF16030">
    <property type="entry name" value="GD_N"/>
    <property type="match status" value="1"/>
</dbReference>
<dbReference type="InterPro" id="IPR018114">
    <property type="entry name" value="TRYPSIN_HIS"/>
</dbReference>
<feature type="signal peptide" evidence="9">
    <location>
        <begin position="1"/>
        <end position="22"/>
    </location>
</feature>
<name>E2AEC9_CAMFO</name>